<evidence type="ECO:0000256" key="2">
    <source>
        <dbReference type="ARBA" id="ARBA00022475"/>
    </source>
</evidence>
<feature type="transmembrane region" description="Helical" evidence="6">
    <location>
        <begin position="12"/>
        <end position="35"/>
    </location>
</feature>
<dbReference type="InterPro" id="IPR050833">
    <property type="entry name" value="Poly_Biosynth_Transport"/>
</dbReference>
<dbReference type="RefSeq" id="WP_137435069.1">
    <property type="nucleotide sequence ID" value="NZ_JANRHC010000001.1"/>
</dbReference>
<keyword evidence="2" id="KW-1003">Cell membrane</keyword>
<accession>A0A4V6CU43</accession>
<evidence type="ECO:0000313" key="8">
    <source>
        <dbReference type="Proteomes" id="UP000308488"/>
    </source>
</evidence>
<dbReference type="EMBL" id="SZYH01000001">
    <property type="protein sequence ID" value="TKV67655.1"/>
    <property type="molecule type" value="Genomic_DNA"/>
</dbReference>
<dbReference type="PANTHER" id="PTHR30250">
    <property type="entry name" value="PST FAMILY PREDICTED COLANIC ACID TRANSPORTER"/>
    <property type="match status" value="1"/>
</dbReference>
<keyword evidence="3 6" id="KW-0812">Transmembrane</keyword>
<keyword evidence="4 6" id="KW-1133">Transmembrane helix</keyword>
<evidence type="ECO:0000256" key="3">
    <source>
        <dbReference type="ARBA" id="ARBA00022692"/>
    </source>
</evidence>
<evidence type="ECO:0000256" key="4">
    <source>
        <dbReference type="ARBA" id="ARBA00022989"/>
    </source>
</evidence>
<gene>
    <name evidence="7" type="ORF">FDP08_05920</name>
</gene>
<feature type="transmembrane region" description="Helical" evidence="6">
    <location>
        <begin position="182"/>
        <end position="200"/>
    </location>
</feature>
<sequence>MFSKLKGNTFLAGSAVYLISNILNAAIPFALLPVLTRYLSPEEYGQVAMFQALLGALTAFIGLSLHGAAGRKFYDGNLTENDLKEFIGSCLQILLATTLITYSALFLFSGEFSDWLGIESKWVLLAAMATAATIVAQIRLGQWQVRKKAKLYGTLQVSRSLLNLGLSLLLVVVFLKGADGRIVAQIVAAGGFALLALWLLKRDGLLKFFVWRPDYIREALRFGVPLIPHVGGLFLLTTVDRFVINSELGLADAGIYMVAVQFGMAVSLVFDAINKAYVPWLFERLKSDIETEKRQIVRFTYGWFAVILSGSGIGFIIGPWLITLVAGETYARAGDVVGWIILGHVFNGMYLMVTNYIFFSKRTGLLSLVTIFSGFLNLFLLLLLIKNFGLQGAAYAFSAAMAIRFFLTWGVAQKRHAMPWFTFKYQS</sequence>
<dbReference type="GO" id="GO:0005886">
    <property type="term" value="C:plasma membrane"/>
    <property type="evidence" value="ECO:0007669"/>
    <property type="project" value="UniProtKB-SubCell"/>
</dbReference>
<reference evidence="7 8" key="1">
    <citation type="submission" date="2019-05" db="EMBL/GenBank/DDBJ databases">
        <title>Marinobacter panjinensis sp. nov., a moderately halophilic bacterium isolated from sea tidal flat environment.</title>
        <authorList>
            <person name="Yang W."/>
            <person name="An M."/>
            <person name="He W."/>
            <person name="Luo X."/>
            <person name="Zhu L."/>
            <person name="Chen G."/>
            <person name="Zhang Y."/>
            <person name="Wang Y."/>
        </authorList>
    </citation>
    <scope>NUCLEOTIDE SEQUENCE [LARGE SCALE GENOMIC DNA]</scope>
    <source>
        <strain evidence="7 8">PJ-16</strain>
    </source>
</reference>
<evidence type="ECO:0000256" key="1">
    <source>
        <dbReference type="ARBA" id="ARBA00004651"/>
    </source>
</evidence>
<keyword evidence="8" id="KW-1185">Reference proteome</keyword>
<proteinExistence type="predicted"/>
<organism evidence="7 8">
    <name type="scientific">Marinobacter panjinensis</name>
    <dbReference type="NCBI Taxonomy" id="2576384"/>
    <lineage>
        <taxon>Bacteria</taxon>
        <taxon>Pseudomonadati</taxon>
        <taxon>Pseudomonadota</taxon>
        <taxon>Gammaproteobacteria</taxon>
        <taxon>Pseudomonadales</taxon>
        <taxon>Marinobacteraceae</taxon>
        <taxon>Marinobacter</taxon>
    </lineage>
</organism>
<feature type="transmembrane region" description="Helical" evidence="6">
    <location>
        <begin position="365"/>
        <end position="386"/>
    </location>
</feature>
<dbReference type="PANTHER" id="PTHR30250:SF11">
    <property type="entry name" value="O-ANTIGEN TRANSPORTER-RELATED"/>
    <property type="match status" value="1"/>
</dbReference>
<name>A0A4V6CU43_9GAMM</name>
<feature type="transmembrane region" description="Helical" evidence="6">
    <location>
        <begin position="86"/>
        <end position="110"/>
    </location>
</feature>
<feature type="transmembrane region" description="Helical" evidence="6">
    <location>
        <begin position="392"/>
        <end position="412"/>
    </location>
</feature>
<feature type="transmembrane region" description="Helical" evidence="6">
    <location>
        <begin position="299"/>
        <end position="324"/>
    </location>
</feature>
<feature type="transmembrane region" description="Helical" evidence="6">
    <location>
        <begin position="160"/>
        <end position="176"/>
    </location>
</feature>
<comment type="caution">
    <text evidence="7">The sequence shown here is derived from an EMBL/GenBank/DDBJ whole genome shotgun (WGS) entry which is preliminary data.</text>
</comment>
<evidence type="ECO:0000256" key="5">
    <source>
        <dbReference type="ARBA" id="ARBA00023136"/>
    </source>
</evidence>
<feature type="transmembrane region" description="Helical" evidence="6">
    <location>
        <begin position="336"/>
        <end position="358"/>
    </location>
</feature>
<feature type="transmembrane region" description="Helical" evidence="6">
    <location>
        <begin position="122"/>
        <end position="140"/>
    </location>
</feature>
<dbReference type="InterPro" id="IPR002797">
    <property type="entry name" value="Polysacc_synth"/>
</dbReference>
<feature type="transmembrane region" description="Helical" evidence="6">
    <location>
        <begin position="220"/>
        <end position="243"/>
    </location>
</feature>
<keyword evidence="5 6" id="KW-0472">Membrane</keyword>
<dbReference type="OrthoDB" id="9815248at2"/>
<evidence type="ECO:0000256" key="6">
    <source>
        <dbReference type="SAM" id="Phobius"/>
    </source>
</evidence>
<evidence type="ECO:0000313" key="7">
    <source>
        <dbReference type="EMBL" id="TKV67655.1"/>
    </source>
</evidence>
<dbReference type="Pfam" id="PF01943">
    <property type="entry name" value="Polysacc_synt"/>
    <property type="match status" value="1"/>
</dbReference>
<comment type="subcellular location">
    <subcellularLocation>
        <location evidence="1">Cell membrane</location>
        <topology evidence="1">Multi-pass membrane protein</topology>
    </subcellularLocation>
</comment>
<dbReference type="AlphaFoldDB" id="A0A4V6CU43"/>
<protein>
    <submittedName>
        <fullName evidence="7">Polysaccharide biosynthesis protein</fullName>
    </submittedName>
</protein>
<feature type="transmembrane region" description="Helical" evidence="6">
    <location>
        <begin position="47"/>
        <end position="65"/>
    </location>
</feature>
<dbReference type="Proteomes" id="UP000308488">
    <property type="component" value="Unassembled WGS sequence"/>
</dbReference>
<feature type="transmembrane region" description="Helical" evidence="6">
    <location>
        <begin position="255"/>
        <end position="278"/>
    </location>
</feature>